<keyword evidence="6" id="KW-0670">Pyruvate</keyword>
<dbReference type="EC" id="2.7.4.27" evidence="5"/>
<sequence length="297" mass="33381">MHNHTPDERAARVPTIHVVSDSIGETAQVVARAAAAQFGVTNPRLEVFSKVKSYREVHDYLTEHVRYHQQTLGDDRILVFYTIVDAGIRRELAAFTARHPNILAVDVMTSAVDAIAEMSGMEPVNEPGTLRVVDQNYFRRIAALEFTIAHDDGRAPEDLTKADIVLLGVSRSSKTPLSIYLSQQGYKVANVPLDPATEPPAQIFDVDRTRLFGLMTTPEVLGPIRQRRMKKSGRVGLISQRYADPAYIYEDLEKSRALMRRLGCIVIHTEQRAVEETAQEILRYYERSHPTSADIID</sequence>
<evidence type="ECO:0000313" key="7">
    <source>
        <dbReference type="Proteomes" id="UP000463388"/>
    </source>
</evidence>
<dbReference type="AlphaFoldDB" id="A0A6N8JPC2"/>
<keyword evidence="3 5" id="KW-0547">Nucleotide-binding</keyword>
<dbReference type="GO" id="GO:0005524">
    <property type="term" value="F:ATP binding"/>
    <property type="evidence" value="ECO:0007669"/>
    <property type="project" value="InterPro"/>
</dbReference>
<dbReference type="NCBIfam" id="NF003742">
    <property type="entry name" value="PRK05339.1"/>
    <property type="match status" value="1"/>
</dbReference>
<organism evidence="6 7">
    <name type="scientific">Adlercreutzia mucosicola</name>
    <dbReference type="NCBI Taxonomy" id="580026"/>
    <lineage>
        <taxon>Bacteria</taxon>
        <taxon>Bacillati</taxon>
        <taxon>Actinomycetota</taxon>
        <taxon>Coriobacteriia</taxon>
        <taxon>Eggerthellales</taxon>
        <taxon>Eggerthellaceae</taxon>
        <taxon>Adlercreutzia</taxon>
    </lineage>
</organism>
<evidence type="ECO:0000256" key="1">
    <source>
        <dbReference type="ARBA" id="ARBA00022527"/>
    </source>
</evidence>
<comment type="similarity">
    <text evidence="5">Belongs to the pyruvate, phosphate/water dikinase regulatory protein family. PDRP subfamily.</text>
</comment>
<dbReference type="PANTHER" id="PTHR31756:SF3">
    <property type="entry name" value="PYRUVATE, PHOSPHATE DIKINASE REGULATORY PROTEIN 1, CHLOROPLASTIC"/>
    <property type="match status" value="1"/>
</dbReference>
<evidence type="ECO:0000256" key="3">
    <source>
        <dbReference type="ARBA" id="ARBA00022741"/>
    </source>
</evidence>
<dbReference type="RefSeq" id="WP_160346607.1">
    <property type="nucleotide sequence ID" value="NZ_WSRR01000020.1"/>
</dbReference>
<comment type="caution">
    <text evidence="6">The sequence shown here is derived from an EMBL/GenBank/DDBJ whole genome shotgun (WGS) entry which is preliminary data.</text>
</comment>
<keyword evidence="2 5" id="KW-0808">Transferase</keyword>
<keyword evidence="4 5" id="KW-0418">Kinase</keyword>
<dbReference type="Proteomes" id="UP000463388">
    <property type="component" value="Unassembled WGS sequence"/>
</dbReference>
<accession>A0A6N8JPC2</accession>
<comment type="catalytic activity">
    <reaction evidence="5">
        <text>N(tele)-phospho-L-histidyl/L-threonyl-[pyruvate, phosphate dikinase] + ADP = N(tele)-phospho-L-histidyl/O-phospho-L-threonyl-[pyruvate, phosphate dikinase] + AMP + H(+)</text>
        <dbReference type="Rhea" id="RHEA:43692"/>
        <dbReference type="Rhea" id="RHEA-COMP:10650"/>
        <dbReference type="Rhea" id="RHEA-COMP:10651"/>
        <dbReference type="ChEBI" id="CHEBI:15378"/>
        <dbReference type="ChEBI" id="CHEBI:30013"/>
        <dbReference type="ChEBI" id="CHEBI:61977"/>
        <dbReference type="ChEBI" id="CHEBI:83586"/>
        <dbReference type="ChEBI" id="CHEBI:456215"/>
        <dbReference type="ChEBI" id="CHEBI:456216"/>
        <dbReference type="EC" id="2.7.11.32"/>
    </reaction>
</comment>
<reference evidence="6 7" key="1">
    <citation type="submission" date="2019-12" db="EMBL/GenBank/DDBJ databases">
        <title>Microbes associate with the intestines of laboratory mice.</title>
        <authorList>
            <person name="Navarre W."/>
            <person name="Wong E."/>
        </authorList>
    </citation>
    <scope>NUCLEOTIDE SEQUENCE [LARGE SCALE GENOMIC DNA]</scope>
    <source>
        <strain evidence="6 7">NM66_B29</strain>
    </source>
</reference>
<dbReference type="GO" id="GO:0043531">
    <property type="term" value="F:ADP binding"/>
    <property type="evidence" value="ECO:0007669"/>
    <property type="project" value="UniProtKB-UniRule"/>
</dbReference>
<dbReference type="InterPro" id="IPR005177">
    <property type="entry name" value="Kinase-pyrophosphorylase"/>
</dbReference>
<evidence type="ECO:0000256" key="5">
    <source>
        <dbReference type="HAMAP-Rule" id="MF_00921"/>
    </source>
</evidence>
<dbReference type="EMBL" id="WSRR01000020">
    <property type="protein sequence ID" value="MVX61442.1"/>
    <property type="molecule type" value="Genomic_DNA"/>
</dbReference>
<dbReference type="HAMAP" id="MF_00921">
    <property type="entry name" value="PDRP"/>
    <property type="match status" value="1"/>
</dbReference>
<comment type="function">
    <text evidence="5">Bifunctional serine/threonine kinase and phosphorylase involved in the regulation of the pyruvate, phosphate dikinase (PPDK) by catalyzing its phosphorylation/dephosphorylation.</text>
</comment>
<name>A0A6N8JPC2_9ACTN</name>
<evidence type="ECO:0000313" key="6">
    <source>
        <dbReference type="EMBL" id="MVX61442.1"/>
    </source>
</evidence>
<evidence type="ECO:0000256" key="4">
    <source>
        <dbReference type="ARBA" id="ARBA00022777"/>
    </source>
</evidence>
<dbReference type="GO" id="GO:0004674">
    <property type="term" value="F:protein serine/threonine kinase activity"/>
    <property type="evidence" value="ECO:0007669"/>
    <property type="project" value="UniProtKB-UniRule"/>
</dbReference>
<comment type="catalytic activity">
    <reaction evidence="5">
        <text>N(tele)-phospho-L-histidyl/O-phospho-L-threonyl-[pyruvate, phosphate dikinase] + phosphate + H(+) = N(tele)-phospho-L-histidyl/L-threonyl-[pyruvate, phosphate dikinase] + diphosphate</text>
        <dbReference type="Rhea" id="RHEA:43696"/>
        <dbReference type="Rhea" id="RHEA-COMP:10650"/>
        <dbReference type="Rhea" id="RHEA-COMP:10651"/>
        <dbReference type="ChEBI" id="CHEBI:15378"/>
        <dbReference type="ChEBI" id="CHEBI:30013"/>
        <dbReference type="ChEBI" id="CHEBI:33019"/>
        <dbReference type="ChEBI" id="CHEBI:43474"/>
        <dbReference type="ChEBI" id="CHEBI:61977"/>
        <dbReference type="ChEBI" id="CHEBI:83586"/>
        <dbReference type="EC" id="2.7.4.27"/>
    </reaction>
</comment>
<feature type="binding site" evidence="5">
    <location>
        <begin position="168"/>
        <end position="175"/>
    </location>
    <ligand>
        <name>ADP</name>
        <dbReference type="ChEBI" id="CHEBI:456216"/>
    </ligand>
</feature>
<dbReference type="InterPro" id="IPR026565">
    <property type="entry name" value="PPDK_reg"/>
</dbReference>
<keyword evidence="7" id="KW-1185">Reference proteome</keyword>
<dbReference type="OrthoDB" id="3171473at2"/>
<proteinExistence type="inferred from homology"/>
<dbReference type="GO" id="GO:0016776">
    <property type="term" value="F:phosphotransferase activity, phosphate group as acceptor"/>
    <property type="evidence" value="ECO:0007669"/>
    <property type="project" value="UniProtKB-UniRule"/>
</dbReference>
<gene>
    <name evidence="6" type="primary">ppsR</name>
    <name evidence="6" type="ORF">GKZ27_08245</name>
</gene>
<dbReference type="Pfam" id="PF03618">
    <property type="entry name" value="Kinase-PPPase"/>
    <property type="match status" value="1"/>
</dbReference>
<keyword evidence="1 5" id="KW-0723">Serine/threonine-protein kinase</keyword>
<evidence type="ECO:0000256" key="2">
    <source>
        <dbReference type="ARBA" id="ARBA00022679"/>
    </source>
</evidence>
<dbReference type="EC" id="2.7.11.32" evidence="5"/>
<protein>
    <recommendedName>
        <fullName evidence="5">Putative pyruvate, phosphate dikinase regulatory protein</fullName>
        <shortName evidence="5">PPDK regulatory protein</shortName>
        <ecNumber evidence="5">2.7.11.32</ecNumber>
        <ecNumber evidence="5">2.7.4.27</ecNumber>
    </recommendedName>
</protein>
<dbReference type="PANTHER" id="PTHR31756">
    <property type="entry name" value="PYRUVATE, PHOSPHATE DIKINASE REGULATORY PROTEIN 1, CHLOROPLASTIC"/>
    <property type="match status" value="1"/>
</dbReference>